<dbReference type="CDD" id="cd07489">
    <property type="entry name" value="Peptidases_S8_5"/>
    <property type="match status" value="1"/>
</dbReference>
<evidence type="ECO:0000256" key="8">
    <source>
        <dbReference type="PIRSR" id="PIRSR615500-1"/>
    </source>
</evidence>
<feature type="domain" description="PA" evidence="13">
    <location>
        <begin position="381"/>
        <end position="452"/>
    </location>
</feature>
<dbReference type="SUPFAM" id="SSF52743">
    <property type="entry name" value="Subtilisin-like"/>
    <property type="match status" value="1"/>
</dbReference>
<name>A0A9P5HES0_9HYPO</name>
<proteinExistence type="inferred from homology"/>
<dbReference type="InterPro" id="IPR010435">
    <property type="entry name" value="C5a/SBT2-like_Fn3"/>
</dbReference>
<feature type="active site" description="Charge relay system" evidence="8 9">
    <location>
        <position position="538"/>
    </location>
</feature>
<evidence type="ECO:0000259" key="13">
    <source>
        <dbReference type="Pfam" id="PF02225"/>
    </source>
</evidence>
<dbReference type="InterPro" id="IPR036852">
    <property type="entry name" value="Peptidase_S8/S53_dom_sf"/>
</dbReference>
<dbReference type="PROSITE" id="PS00137">
    <property type="entry name" value="SUBTILASE_HIS"/>
    <property type="match status" value="1"/>
</dbReference>
<dbReference type="PROSITE" id="PS51892">
    <property type="entry name" value="SUBTILASE"/>
    <property type="match status" value="1"/>
</dbReference>
<dbReference type="InterPro" id="IPR050131">
    <property type="entry name" value="Peptidase_S8_subtilisin-like"/>
</dbReference>
<dbReference type="InterPro" id="IPR046450">
    <property type="entry name" value="PA_dom_sf"/>
</dbReference>
<dbReference type="OrthoDB" id="10256524at2759"/>
<feature type="domain" description="Peptidase S8/S53" evidence="12">
    <location>
        <begin position="155"/>
        <end position="572"/>
    </location>
</feature>
<feature type="active site" description="Charge relay system" evidence="8 9">
    <location>
        <position position="164"/>
    </location>
</feature>
<dbReference type="PANTHER" id="PTHR43806">
    <property type="entry name" value="PEPTIDASE S8"/>
    <property type="match status" value="1"/>
</dbReference>
<dbReference type="PANTHER" id="PTHR43806:SF66">
    <property type="entry name" value="SERIN ENDOPEPTIDASE"/>
    <property type="match status" value="1"/>
</dbReference>
<keyword evidence="16" id="KW-1185">Reference proteome</keyword>
<dbReference type="Gene3D" id="3.40.50.200">
    <property type="entry name" value="Peptidase S8/S53 domain"/>
    <property type="match status" value="1"/>
</dbReference>
<dbReference type="InterPro" id="IPR022398">
    <property type="entry name" value="Peptidase_S8_His-AS"/>
</dbReference>
<feature type="signal peptide" evidence="11">
    <location>
        <begin position="1"/>
        <end position="17"/>
    </location>
</feature>
<evidence type="ECO:0000256" key="2">
    <source>
        <dbReference type="ARBA" id="ARBA00022512"/>
    </source>
</evidence>
<evidence type="ECO:0000256" key="6">
    <source>
        <dbReference type="ARBA" id="ARBA00022801"/>
    </source>
</evidence>
<keyword evidence="3" id="KW-0964">Secreted</keyword>
<keyword evidence="4 9" id="KW-0645">Protease</keyword>
<evidence type="ECO:0000256" key="10">
    <source>
        <dbReference type="RuleBase" id="RU003355"/>
    </source>
</evidence>
<organism evidence="15 16">
    <name type="scientific">Cylindrodendrum hubeiense</name>
    <dbReference type="NCBI Taxonomy" id="595255"/>
    <lineage>
        <taxon>Eukaryota</taxon>
        <taxon>Fungi</taxon>
        <taxon>Dikarya</taxon>
        <taxon>Ascomycota</taxon>
        <taxon>Pezizomycotina</taxon>
        <taxon>Sordariomycetes</taxon>
        <taxon>Hypocreomycetidae</taxon>
        <taxon>Hypocreales</taxon>
        <taxon>Nectriaceae</taxon>
        <taxon>Cylindrodendrum</taxon>
    </lineage>
</organism>
<gene>
    <name evidence="15" type="ORF">G7Z17_g5119</name>
</gene>
<evidence type="ECO:0000256" key="9">
    <source>
        <dbReference type="PROSITE-ProRule" id="PRU01240"/>
    </source>
</evidence>
<dbReference type="CDD" id="cd02124">
    <property type="entry name" value="PA_PoS1_like"/>
    <property type="match status" value="1"/>
</dbReference>
<dbReference type="GO" id="GO:0004252">
    <property type="term" value="F:serine-type endopeptidase activity"/>
    <property type="evidence" value="ECO:0007669"/>
    <property type="project" value="UniProtKB-UniRule"/>
</dbReference>
<dbReference type="Gene3D" id="3.50.30.30">
    <property type="match status" value="1"/>
</dbReference>
<comment type="caution">
    <text evidence="15">The sequence shown here is derived from an EMBL/GenBank/DDBJ whole genome shotgun (WGS) entry which is preliminary data.</text>
</comment>
<dbReference type="EMBL" id="JAANBB010000081">
    <property type="protein sequence ID" value="KAF7551263.1"/>
    <property type="molecule type" value="Genomic_DNA"/>
</dbReference>
<evidence type="ECO:0000259" key="12">
    <source>
        <dbReference type="Pfam" id="PF00082"/>
    </source>
</evidence>
<sequence>MVRLSLAACLFAGLSSAVQFDTVEKKKSSSRLPGAYIVEFEDGKSTSGFNKEVAGQATTRLEFDYKLFKGVSIQFNDLEKADDLAANIAALPAVKNMWQVKVYSIPDPQIEWVGTPGVDHAISRKKRAINETEADTFSPHVMTQVNKLRAKGITGKGVKVAVIDTGIDYKHPALGGCFGPDCLVSFGTDLVGDDYDGYNTVYPDDDPMDCQGHGSHVAGIIAAQENSMGFTGVAPDVSLGAYRVFGCDGEAGNDVLIAAFNQAYEDGADIITASIGGASGWSEEPWSVAVSRIVEQGVPCTVSAGNSGDVGMFYASTAANGKKVMAIASYDNSQYVALLNTSHYTVNDSSTKIEFGSTAGSPAAWGGVTLPLWAPNYDTTVVNGGCDAYPDDTPDLSGYIVLVRRGTCTFVQKAQNAAAAGAKYIMLYNNAGGTSAIDVSTVTGILAAGMVTADLGAQFISLLKEGSTVTLEMSDGSDGKVTLTQSRNGVTGGSVSTFSSWGPTWEMDVKPQFGAPGGSILSTYPTKKGSYAVLSGTSMSCPAVAGIIALISEVRGTLDPTLIENLLSANANPQLFNDGSKFYDSLAPVPQQGGGFIQAYDAAYATVLLSHSSLSFNDTDNFVSVLNFTIENTGSEDIEIDISHIPTTTVYTLIEDSIYPDSFPNEFTDGAASLEFSESKVSVGAGDSVTIEVIPTPPEGLASERLPLWSGYIAINGSDGTSLSLPYQGLAGSLHDAQVLASDDTWISKSTDESLAAVPANTSFTLPAAGTNDSSATLPALVWYLALGSAELRAEVIPVSLSAPNATSKSIGEPANFPMLWNAMGSNSLAWAGKLVNGSFAPAGQYKISYRALRIFGDASESSDWDKSESPVFSIKYAE</sequence>
<evidence type="ECO:0000256" key="4">
    <source>
        <dbReference type="ARBA" id="ARBA00022670"/>
    </source>
</evidence>
<comment type="similarity">
    <text evidence="1 9 10">Belongs to the peptidase S8 family.</text>
</comment>
<evidence type="ECO:0000256" key="3">
    <source>
        <dbReference type="ARBA" id="ARBA00022525"/>
    </source>
</evidence>
<dbReference type="InterPro" id="IPR003137">
    <property type="entry name" value="PA_domain"/>
</dbReference>
<keyword evidence="2" id="KW-0134">Cell wall</keyword>
<dbReference type="InterPro" id="IPR034187">
    <property type="entry name" value="Peptidases_S8_5"/>
</dbReference>
<feature type="chain" id="PRO_5040285253" description="Subtilisin" evidence="11">
    <location>
        <begin position="18"/>
        <end position="879"/>
    </location>
</feature>
<evidence type="ECO:0000256" key="11">
    <source>
        <dbReference type="SAM" id="SignalP"/>
    </source>
</evidence>
<dbReference type="InterPro" id="IPR023827">
    <property type="entry name" value="Peptidase_S8_Asp-AS"/>
</dbReference>
<dbReference type="Pfam" id="PF00082">
    <property type="entry name" value="Peptidase_S8"/>
    <property type="match status" value="1"/>
</dbReference>
<evidence type="ECO:0000313" key="16">
    <source>
        <dbReference type="Proteomes" id="UP000722485"/>
    </source>
</evidence>
<feature type="domain" description="C5a peptidase/Subtilisin-like protease SBT2-like Fn3-like" evidence="14">
    <location>
        <begin position="615"/>
        <end position="727"/>
    </location>
</feature>
<dbReference type="PRINTS" id="PR00723">
    <property type="entry name" value="SUBTILISIN"/>
</dbReference>
<evidence type="ECO:0000313" key="15">
    <source>
        <dbReference type="EMBL" id="KAF7551263.1"/>
    </source>
</evidence>
<dbReference type="InterPro" id="IPR000209">
    <property type="entry name" value="Peptidase_S8/S53_dom"/>
</dbReference>
<dbReference type="PROSITE" id="PS00136">
    <property type="entry name" value="SUBTILASE_ASP"/>
    <property type="match status" value="1"/>
</dbReference>
<protein>
    <recommendedName>
        <fullName evidence="17">Subtilisin</fullName>
    </recommendedName>
</protein>
<evidence type="ECO:0000256" key="1">
    <source>
        <dbReference type="ARBA" id="ARBA00011073"/>
    </source>
</evidence>
<reference evidence="15" key="1">
    <citation type="submission" date="2020-03" db="EMBL/GenBank/DDBJ databases">
        <title>Draft Genome Sequence of Cylindrodendrum hubeiense.</title>
        <authorList>
            <person name="Buettner E."/>
            <person name="Kellner H."/>
        </authorList>
    </citation>
    <scope>NUCLEOTIDE SEQUENCE</scope>
    <source>
        <strain evidence="15">IHI 201604</strain>
    </source>
</reference>
<dbReference type="PROSITE" id="PS00138">
    <property type="entry name" value="SUBTILASE_SER"/>
    <property type="match status" value="1"/>
</dbReference>
<dbReference type="GO" id="GO:0016020">
    <property type="term" value="C:membrane"/>
    <property type="evidence" value="ECO:0007669"/>
    <property type="project" value="InterPro"/>
</dbReference>
<keyword evidence="5 11" id="KW-0732">Signal</keyword>
<keyword evidence="7 9" id="KW-0720">Serine protease</keyword>
<evidence type="ECO:0000256" key="5">
    <source>
        <dbReference type="ARBA" id="ARBA00022729"/>
    </source>
</evidence>
<feature type="active site" description="Charge relay system" evidence="8 9">
    <location>
        <position position="213"/>
    </location>
</feature>
<evidence type="ECO:0000256" key="7">
    <source>
        <dbReference type="ARBA" id="ARBA00022825"/>
    </source>
</evidence>
<dbReference type="Pfam" id="PF06280">
    <property type="entry name" value="fn3_5"/>
    <property type="match status" value="1"/>
</dbReference>
<keyword evidence="6 9" id="KW-0378">Hydrolase</keyword>
<dbReference type="Pfam" id="PF02225">
    <property type="entry name" value="PA"/>
    <property type="match status" value="1"/>
</dbReference>
<dbReference type="Proteomes" id="UP000722485">
    <property type="component" value="Unassembled WGS sequence"/>
</dbReference>
<dbReference type="GO" id="GO:0006508">
    <property type="term" value="P:proteolysis"/>
    <property type="evidence" value="ECO:0007669"/>
    <property type="project" value="UniProtKB-KW"/>
</dbReference>
<dbReference type="SUPFAM" id="SSF52025">
    <property type="entry name" value="PA domain"/>
    <property type="match status" value="1"/>
</dbReference>
<evidence type="ECO:0000259" key="14">
    <source>
        <dbReference type="Pfam" id="PF06280"/>
    </source>
</evidence>
<dbReference type="AlphaFoldDB" id="A0A9P5HES0"/>
<evidence type="ECO:0008006" key="17">
    <source>
        <dbReference type="Google" id="ProtNLM"/>
    </source>
</evidence>
<accession>A0A9P5HES0</accession>
<dbReference type="InterPro" id="IPR015500">
    <property type="entry name" value="Peptidase_S8_subtilisin-rel"/>
</dbReference>
<dbReference type="InterPro" id="IPR023828">
    <property type="entry name" value="Peptidase_S8_Ser-AS"/>
</dbReference>